<keyword evidence="6" id="KW-0539">Nucleus</keyword>
<dbReference type="InterPro" id="IPR008610">
    <property type="entry name" value="Ebp2"/>
</dbReference>
<evidence type="ECO:0000256" key="2">
    <source>
        <dbReference type="ARBA" id="ARBA00004604"/>
    </source>
</evidence>
<organism evidence="9 10">
    <name type="scientific">Toxocara canis</name>
    <name type="common">Canine roundworm</name>
    <dbReference type="NCBI Taxonomy" id="6265"/>
    <lineage>
        <taxon>Eukaryota</taxon>
        <taxon>Metazoa</taxon>
        <taxon>Ecdysozoa</taxon>
        <taxon>Nematoda</taxon>
        <taxon>Chromadorea</taxon>
        <taxon>Rhabditida</taxon>
        <taxon>Spirurina</taxon>
        <taxon>Ascaridomorpha</taxon>
        <taxon>Ascaridoidea</taxon>
        <taxon>Toxocaridae</taxon>
        <taxon>Toxocara</taxon>
    </lineage>
</organism>
<dbReference type="PANTHER" id="PTHR13028:SF0">
    <property type="entry name" value="RRNA-PROCESSING PROTEIN EBP2-RELATED"/>
    <property type="match status" value="1"/>
</dbReference>
<keyword evidence="4" id="KW-0690">Ribosome biogenesis</keyword>
<dbReference type="WBParaSite" id="TCNE_0001043301-mRNA-1">
    <property type="protein sequence ID" value="TCNE_0001043301-mRNA-1"/>
    <property type="gene ID" value="TCNE_0001043301"/>
</dbReference>
<evidence type="ECO:0000256" key="6">
    <source>
        <dbReference type="ARBA" id="ARBA00023242"/>
    </source>
</evidence>
<evidence type="ECO:0000313" key="8">
    <source>
        <dbReference type="EMBL" id="VDM41754.1"/>
    </source>
</evidence>
<dbReference type="Pfam" id="PF05890">
    <property type="entry name" value="Ebp2"/>
    <property type="match status" value="1"/>
</dbReference>
<dbReference type="AlphaFoldDB" id="A0A183UPL3"/>
<evidence type="ECO:0000256" key="5">
    <source>
        <dbReference type="ARBA" id="ARBA00023054"/>
    </source>
</evidence>
<accession>A0A183UPL3</accession>
<reference evidence="10" key="1">
    <citation type="submission" date="2016-06" db="UniProtKB">
        <authorList>
            <consortium name="WormBaseParasite"/>
        </authorList>
    </citation>
    <scope>IDENTIFICATION</scope>
</reference>
<feature type="compositionally biased region" description="Basic residues" evidence="7">
    <location>
        <begin position="1"/>
        <end position="13"/>
    </location>
</feature>
<dbReference type="GO" id="GO:0034399">
    <property type="term" value="C:nuclear periphery"/>
    <property type="evidence" value="ECO:0007669"/>
    <property type="project" value="TreeGrafter"/>
</dbReference>
<gene>
    <name evidence="8" type="ORF">TCNE_LOCUS10433</name>
</gene>
<evidence type="ECO:0000256" key="1">
    <source>
        <dbReference type="ARBA" id="ARBA00003387"/>
    </source>
</evidence>
<reference evidence="8 9" key="2">
    <citation type="submission" date="2018-11" db="EMBL/GenBank/DDBJ databases">
        <authorList>
            <consortium name="Pathogen Informatics"/>
        </authorList>
    </citation>
    <scope>NUCLEOTIDE SEQUENCE [LARGE SCALE GENOMIC DNA]</scope>
</reference>
<feature type="region of interest" description="Disordered" evidence="7">
    <location>
        <begin position="1"/>
        <end position="77"/>
    </location>
</feature>
<dbReference type="GO" id="GO:0030687">
    <property type="term" value="C:preribosome, large subunit precursor"/>
    <property type="evidence" value="ECO:0007669"/>
    <property type="project" value="TreeGrafter"/>
</dbReference>
<feature type="region of interest" description="Disordered" evidence="7">
    <location>
        <begin position="297"/>
        <end position="393"/>
    </location>
</feature>
<dbReference type="EMBL" id="UYWY01020497">
    <property type="protein sequence ID" value="VDM41754.1"/>
    <property type="molecule type" value="Genomic_DNA"/>
</dbReference>
<evidence type="ECO:0000256" key="3">
    <source>
        <dbReference type="ARBA" id="ARBA00007336"/>
    </source>
</evidence>
<dbReference type="GO" id="GO:0006364">
    <property type="term" value="P:rRNA processing"/>
    <property type="evidence" value="ECO:0007669"/>
    <property type="project" value="TreeGrafter"/>
</dbReference>
<feature type="compositionally biased region" description="Basic residues" evidence="7">
    <location>
        <begin position="372"/>
        <end position="393"/>
    </location>
</feature>
<dbReference type="GO" id="GO:0005730">
    <property type="term" value="C:nucleolus"/>
    <property type="evidence" value="ECO:0007669"/>
    <property type="project" value="UniProtKB-SubCell"/>
</dbReference>
<feature type="compositionally biased region" description="Acidic residues" evidence="7">
    <location>
        <begin position="22"/>
        <end position="31"/>
    </location>
</feature>
<dbReference type="PANTHER" id="PTHR13028">
    <property type="entry name" value="RRNA PROCESSING PROTEIN EBNA1-BINDING PROTEIN-RELATED"/>
    <property type="match status" value="1"/>
</dbReference>
<sequence length="393" mass="45766">MVKKSNRRAKKRRLMSDPFNDLNEEDMVSDEGSDKGIKEEGDEEKPYLTLNGMHSDSEESDAAQDSDREQDPGDPVDTPICVVSNSVYIAEVFECVQYTFYVSLHNVDVVTPLKLQVALKEGLLKTDRLNYVVRKKRPIINKVAELRAKLAKFEKKLPWLETLDVTVANDSMTSEAVDDDFEREIIFYKQAQEAVQTAVPRLLKMGVKVFRPADYYAEMAKSDEHMQKIRKRMLDMQESKQRQDAIRRLREEKKFAAKVQKEVLENRQAEKKKLLEAVKKHRKGMKSQLEDMLNNAKRLQRDEEEEENEMKREREAKRRNRQEGRGSLKMRLGKRMGRAARDKKYGFGGQKKRSKQNDKQSFSELAFPGVMRPKRVGSKVRSGRTRFRGGKRR</sequence>
<comment type="subcellular location">
    <subcellularLocation>
        <location evidence="2">Nucleus</location>
        <location evidence="2">Nucleolus</location>
    </subcellularLocation>
</comment>
<name>A0A183UPL3_TOXCA</name>
<protein>
    <submittedName>
        <fullName evidence="10">rRNA-processing protein EBP2 homolog</fullName>
    </submittedName>
</protein>
<evidence type="ECO:0000313" key="10">
    <source>
        <dbReference type="WBParaSite" id="TCNE_0001043301-mRNA-1"/>
    </source>
</evidence>
<comment type="function">
    <text evidence="1">Required for the processing of the 27S pre-rRNA.</text>
</comment>
<evidence type="ECO:0000313" key="9">
    <source>
        <dbReference type="Proteomes" id="UP000050794"/>
    </source>
</evidence>
<keyword evidence="5" id="KW-0175">Coiled coil</keyword>
<comment type="similarity">
    <text evidence="3">Belongs to the EBP2 family.</text>
</comment>
<feature type="compositionally biased region" description="Basic and acidic residues" evidence="7">
    <location>
        <begin position="309"/>
        <end position="326"/>
    </location>
</feature>
<proteinExistence type="inferred from homology"/>
<evidence type="ECO:0000256" key="7">
    <source>
        <dbReference type="SAM" id="MobiDB-lite"/>
    </source>
</evidence>
<dbReference type="Proteomes" id="UP000050794">
    <property type="component" value="Unassembled WGS sequence"/>
</dbReference>
<dbReference type="GO" id="GO:0042273">
    <property type="term" value="P:ribosomal large subunit biogenesis"/>
    <property type="evidence" value="ECO:0007669"/>
    <property type="project" value="TreeGrafter"/>
</dbReference>
<keyword evidence="9" id="KW-1185">Reference proteome</keyword>
<evidence type="ECO:0000256" key="4">
    <source>
        <dbReference type="ARBA" id="ARBA00022517"/>
    </source>
</evidence>